<gene>
    <name evidence="5" type="ORF">CC78DRAFT_537983</name>
</gene>
<keyword evidence="6" id="KW-1185">Reference proteome</keyword>
<proteinExistence type="predicted"/>
<feature type="domain" description="Zn(2)-C6 fungal-type" evidence="4">
    <location>
        <begin position="13"/>
        <end position="42"/>
    </location>
</feature>
<dbReference type="Pfam" id="PF00172">
    <property type="entry name" value="Zn_clus"/>
    <property type="match status" value="1"/>
</dbReference>
<dbReference type="GO" id="GO:0006351">
    <property type="term" value="P:DNA-templated transcription"/>
    <property type="evidence" value="ECO:0007669"/>
    <property type="project" value="InterPro"/>
</dbReference>
<dbReference type="InterPro" id="IPR001138">
    <property type="entry name" value="Zn2Cys6_DnaBD"/>
</dbReference>
<dbReference type="SMART" id="SM00906">
    <property type="entry name" value="Fungal_trans"/>
    <property type="match status" value="1"/>
</dbReference>
<dbReference type="OrthoDB" id="103819at2759"/>
<dbReference type="EMBL" id="ML986776">
    <property type="protein sequence ID" value="KAF2258211.1"/>
    <property type="molecule type" value="Genomic_DNA"/>
</dbReference>
<dbReference type="GO" id="GO:0008270">
    <property type="term" value="F:zinc ion binding"/>
    <property type="evidence" value="ECO:0007669"/>
    <property type="project" value="InterPro"/>
</dbReference>
<keyword evidence="2" id="KW-0539">Nucleus</keyword>
<dbReference type="PANTHER" id="PTHR46910">
    <property type="entry name" value="TRANSCRIPTION FACTOR PDR1"/>
    <property type="match status" value="1"/>
</dbReference>
<reference evidence="6" key="1">
    <citation type="journal article" date="2020" name="Stud. Mycol.">
        <title>101 Dothideomycetes genomes: A test case for predicting lifestyles and emergence of pathogens.</title>
        <authorList>
            <person name="Haridas S."/>
            <person name="Albert R."/>
            <person name="Binder M."/>
            <person name="Bloem J."/>
            <person name="LaButti K."/>
            <person name="Salamov A."/>
            <person name="Andreopoulos B."/>
            <person name="Baker S."/>
            <person name="Barry K."/>
            <person name="Bills G."/>
            <person name="Bluhm B."/>
            <person name="Cannon C."/>
            <person name="Castanera R."/>
            <person name="Culley D."/>
            <person name="Daum C."/>
            <person name="Ezra D."/>
            <person name="Gonzalez J."/>
            <person name="Henrissat B."/>
            <person name="Kuo A."/>
            <person name="Liang C."/>
            <person name="Lipzen A."/>
            <person name="Lutzoni F."/>
            <person name="Magnuson J."/>
            <person name="Mondo S."/>
            <person name="Nolan M."/>
            <person name="Ohm R."/>
            <person name="Pangilinan J."/>
            <person name="Park H.-J."/>
            <person name="Ramirez L."/>
            <person name="Alfaro M."/>
            <person name="Sun H."/>
            <person name="Tritt A."/>
            <person name="Yoshinaga Y."/>
            <person name="Zwiers L.-H."/>
            <person name="Turgeon B."/>
            <person name="Goodwin S."/>
            <person name="Spatafora J."/>
            <person name="Crous P."/>
            <person name="Grigoriev I."/>
        </authorList>
    </citation>
    <scope>NUCLEOTIDE SEQUENCE [LARGE SCALE GENOMIC DNA]</scope>
    <source>
        <strain evidence="6">CBS 304.66</strain>
    </source>
</reference>
<dbReference type="Proteomes" id="UP000800093">
    <property type="component" value="Unassembled WGS sequence"/>
</dbReference>
<dbReference type="InterPro" id="IPR036864">
    <property type="entry name" value="Zn2-C6_fun-type_DNA-bd_sf"/>
</dbReference>
<accession>A0A9P4JXB1</accession>
<feature type="region of interest" description="Disordered" evidence="3">
    <location>
        <begin position="72"/>
        <end position="109"/>
    </location>
</feature>
<evidence type="ECO:0000256" key="1">
    <source>
        <dbReference type="ARBA" id="ARBA00022723"/>
    </source>
</evidence>
<dbReference type="CDD" id="cd12148">
    <property type="entry name" value="fungal_TF_MHR"/>
    <property type="match status" value="1"/>
</dbReference>
<organism evidence="5 6">
    <name type="scientific">Lojkania enalia</name>
    <dbReference type="NCBI Taxonomy" id="147567"/>
    <lineage>
        <taxon>Eukaryota</taxon>
        <taxon>Fungi</taxon>
        <taxon>Dikarya</taxon>
        <taxon>Ascomycota</taxon>
        <taxon>Pezizomycotina</taxon>
        <taxon>Dothideomycetes</taxon>
        <taxon>Pleosporomycetidae</taxon>
        <taxon>Pleosporales</taxon>
        <taxon>Pleosporales incertae sedis</taxon>
        <taxon>Lojkania</taxon>
    </lineage>
</organism>
<evidence type="ECO:0000259" key="4">
    <source>
        <dbReference type="PROSITE" id="PS50048"/>
    </source>
</evidence>
<comment type="caution">
    <text evidence="5">The sequence shown here is derived from an EMBL/GenBank/DDBJ whole genome shotgun (WGS) entry which is preliminary data.</text>
</comment>
<evidence type="ECO:0000313" key="6">
    <source>
        <dbReference type="Proteomes" id="UP000800093"/>
    </source>
</evidence>
<dbReference type="SUPFAM" id="SSF57701">
    <property type="entry name" value="Zn2/Cys6 DNA-binding domain"/>
    <property type="match status" value="1"/>
</dbReference>
<dbReference type="SMART" id="SM00066">
    <property type="entry name" value="GAL4"/>
    <property type="match status" value="1"/>
</dbReference>
<dbReference type="InterPro" id="IPR007219">
    <property type="entry name" value="XnlR_reg_dom"/>
</dbReference>
<dbReference type="GO" id="GO:0003677">
    <property type="term" value="F:DNA binding"/>
    <property type="evidence" value="ECO:0007669"/>
    <property type="project" value="InterPro"/>
</dbReference>
<keyword evidence="1" id="KW-0479">Metal-binding</keyword>
<protein>
    <submittedName>
        <fullName evidence="5">Fungal-specific transcription factor domain-containing protein</fullName>
    </submittedName>
</protein>
<feature type="compositionally biased region" description="Low complexity" evidence="3">
    <location>
        <begin position="81"/>
        <end position="90"/>
    </location>
</feature>
<dbReference type="PANTHER" id="PTHR46910:SF5">
    <property type="entry name" value="ZN(II)2CYS6 TRANSCRIPTION FACTOR (EUROFUNG)"/>
    <property type="match status" value="1"/>
</dbReference>
<evidence type="ECO:0000313" key="5">
    <source>
        <dbReference type="EMBL" id="KAF2258211.1"/>
    </source>
</evidence>
<sequence length="745" mass="83024">MASMALMGRRGCSCDSCRSRKIRCDRGFPCSNCKASKLTPSYEKKIDRIEDRLAGIETVLEKLATKLADLSIQKESESGSHSRSSRIARSPNSSTEHHSGTPAPFEGETTLNSQSAFAREFLEQAVGSTPSIGQNEEVKAALASLQDIVSRQGQNASTSNEPQPFFNKALADIDSSKLERPPWEAVVEVIEKASTHPTMCFAMVFPFLNLRTMQETFKKTFESPDDCPTVRRILVYGVLYNLFMEFSCYPLVGRRIEPFQKYSKQCRVQLEVAVSQLELFVPASYENILGMVLAASYAVELCKPSLCWALNSKAVAMCQDLGYHRISTMKGDSKDERAAKIHVFWFVYIMDKTLSLRLGRASAIQDWDMSLPFPTSSDAGYHNGSLRMGNDFLLYWIKLGQVQGSTYEKLFSPAAFNKSAEERAQIASELVNALNLAWVERGDASVLNFSFPHVKVSGTKQALTPNETELPSQRQRAPYFYPTQTQISLGSESRPTLYSEGFLGEDVADLFYYGDVVMHYSTASLIQRAVSSDNVTFNQDCLDSARAALIAHQRASEQFNVKGKEDLWSGYLHWSVLQAPFTPFIVIFSNAISKCDDADLSQLSDFVSSLESCRTVSEGADKLYKMCHLFLQVAKLYIEAKRKELSQHLRGSPQGDYYQTANGATQNLDFSTMTQFDPYLSALGLTNSAWSMSASFPQNHPGIEVFQGMEAGNMGGNQNTVQDWFSGSRYIMGLMEDDINMPDLS</sequence>
<evidence type="ECO:0000256" key="3">
    <source>
        <dbReference type="SAM" id="MobiDB-lite"/>
    </source>
</evidence>
<evidence type="ECO:0000256" key="2">
    <source>
        <dbReference type="ARBA" id="ARBA00023242"/>
    </source>
</evidence>
<dbReference type="Pfam" id="PF04082">
    <property type="entry name" value="Fungal_trans"/>
    <property type="match status" value="1"/>
</dbReference>
<dbReference type="Gene3D" id="4.10.240.10">
    <property type="entry name" value="Zn(2)-C6 fungal-type DNA-binding domain"/>
    <property type="match status" value="1"/>
</dbReference>
<dbReference type="InterPro" id="IPR050987">
    <property type="entry name" value="AtrR-like"/>
</dbReference>
<dbReference type="GO" id="GO:0000981">
    <property type="term" value="F:DNA-binding transcription factor activity, RNA polymerase II-specific"/>
    <property type="evidence" value="ECO:0007669"/>
    <property type="project" value="InterPro"/>
</dbReference>
<dbReference type="PROSITE" id="PS50048">
    <property type="entry name" value="ZN2_CY6_FUNGAL_2"/>
    <property type="match status" value="1"/>
</dbReference>
<dbReference type="CDD" id="cd00067">
    <property type="entry name" value="GAL4"/>
    <property type="match status" value="1"/>
</dbReference>
<name>A0A9P4JXB1_9PLEO</name>
<dbReference type="AlphaFoldDB" id="A0A9P4JXB1"/>